<evidence type="ECO:0000256" key="1">
    <source>
        <dbReference type="SAM" id="Phobius"/>
    </source>
</evidence>
<dbReference type="PANTHER" id="PTHR23028:SF107">
    <property type="entry name" value="ACYLTRANSFERASE"/>
    <property type="match status" value="1"/>
</dbReference>
<evidence type="ECO:0000313" key="3">
    <source>
        <dbReference type="Proteomes" id="UP000095282"/>
    </source>
</evidence>
<dbReference type="Pfam" id="PF01757">
    <property type="entry name" value="Acyl_transf_3"/>
    <property type="match status" value="1"/>
</dbReference>
<proteinExistence type="predicted"/>
<feature type="transmembrane region" description="Helical" evidence="1">
    <location>
        <begin position="70"/>
        <end position="88"/>
    </location>
</feature>
<dbReference type="GO" id="GO:0016020">
    <property type="term" value="C:membrane"/>
    <property type="evidence" value="ECO:0007669"/>
    <property type="project" value="TreeGrafter"/>
</dbReference>
<dbReference type="eggNOG" id="ENOG502S34G">
    <property type="taxonomic scope" value="Eukaryota"/>
</dbReference>
<dbReference type="GO" id="GO:0000271">
    <property type="term" value="P:polysaccharide biosynthetic process"/>
    <property type="evidence" value="ECO:0007669"/>
    <property type="project" value="TreeGrafter"/>
</dbReference>
<dbReference type="AlphaFoldDB" id="A0A1I7UJ90"/>
<evidence type="ECO:0000313" key="4">
    <source>
        <dbReference type="WBParaSite" id="Csp11.Scaffold629.g9879.t1"/>
    </source>
</evidence>
<sequence>MREDIQCLRGIAIILVFIFHLCPNVFMNGFLGVDIFFVISGFLMAQNLTRTDLRMRDFMRFYYKRFRRILPLYYLMIIIIVIMVHLYLGDYLWENNNRYSIASLFLVTNQLVIHDQNDYFREVSFIIAHFNIG</sequence>
<dbReference type="InterPro" id="IPR050879">
    <property type="entry name" value="Acyltransferase_3"/>
</dbReference>
<feature type="transmembrane region" description="Helical" evidence="1">
    <location>
        <begin position="7"/>
        <end position="26"/>
    </location>
</feature>
<protein>
    <submittedName>
        <fullName evidence="4">Acyl_transf_3 domain-containing protein</fullName>
    </submittedName>
</protein>
<reference evidence="4" key="1">
    <citation type="submission" date="2016-11" db="UniProtKB">
        <authorList>
            <consortium name="WormBaseParasite"/>
        </authorList>
    </citation>
    <scope>IDENTIFICATION</scope>
</reference>
<keyword evidence="3" id="KW-1185">Reference proteome</keyword>
<dbReference type="InterPro" id="IPR002656">
    <property type="entry name" value="Acyl_transf_3_dom"/>
</dbReference>
<dbReference type="WBParaSite" id="Csp11.Scaffold629.g9879.t1">
    <property type="protein sequence ID" value="Csp11.Scaffold629.g9879.t1"/>
    <property type="gene ID" value="Csp11.Scaffold629.g9879"/>
</dbReference>
<dbReference type="PANTHER" id="PTHR23028">
    <property type="entry name" value="ACETYLTRANSFERASE"/>
    <property type="match status" value="1"/>
</dbReference>
<name>A0A1I7UJ90_9PELO</name>
<organism evidence="3 4">
    <name type="scientific">Caenorhabditis tropicalis</name>
    <dbReference type="NCBI Taxonomy" id="1561998"/>
    <lineage>
        <taxon>Eukaryota</taxon>
        <taxon>Metazoa</taxon>
        <taxon>Ecdysozoa</taxon>
        <taxon>Nematoda</taxon>
        <taxon>Chromadorea</taxon>
        <taxon>Rhabditida</taxon>
        <taxon>Rhabditina</taxon>
        <taxon>Rhabditomorpha</taxon>
        <taxon>Rhabditoidea</taxon>
        <taxon>Rhabditidae</taxon>
        <taxon>Peloderinae</taxon>
        <taxon>Caenorhabditis</taxon>
    </lineage>
</organism>
<accession>A0A1I7UJ90</accession>
<keyword evidence="1" id="KW-0812">Transmembrane</keyword>
<dbReference type="Proteomes" id="UP000095282">
    <property type="component" value="Unplaced"/>
</dbReference>
<dbReference type="GO" id="GO:0016747">
    <property type="term" value="F:acyltransferase activity, transferring groups other than amino-acyl groups"/>
    <property type="evidence" value="ECO:0007669"/>
    <property type="project" value="InterPro"/>
</dbReference>
<feature type="transmembrane region" description="Helical" evidence="1">
    <location>
        <begin position="32"/>
        <end position="49"/>
    </location>
</feature>
<evidence type="ECO:0000259" key="2">
    <source>
        <dbReference type="Pfam" id="PF01757"/>
    </source>
</evidence>
<keyword evidence="1" id="KW-0472">Membrane</keyword>
<feature type="domain" description="Acyltransferase 3" evidence="2">
    <location>
        <begin position="4"/>
        <end position="102"/>
    </location>
</feature>
<dbReference type="STRING" id="1561998.A0A1I7UJ90"/>
<keyword evidence="1" id="KW-1133">Transmembrane helix</keyword>